<feature type="region of interest" description="Disordered" evidence="1">
    <location>
        <begin position="58"/>
        <end position="89"/>
    </location>
</feature>
<dbReference type="AlphaFoldDB" id="M5EZX7"/>
<evidence type="ECO:0000256" key="1">
    <source>
        <dbReference type="SAM" id="MobiDB-lite"/>
    </source>
</evidence>
<comment type="caution">
    <text evidence="2">The sequence shown here is derived from an EMBL/GenBank/DDBJ whole genome shotgun (WGS) entry which is preliminary data.</text>
</comment>
<evidence type="ECO:0000313" key="2">
    <source>
        <dbReference type="EMBL" id="CCV05106.1"/>
    </source>
</evidence>
<feature type="compositionally biased region" description="Basic and acidic residues" evidence="1">
    <location>
        <begin position="59"/>
        <end position="89"/>
    </location>
</feature>
<feature type="region of interest" description="Disordered" evidence="1">
    <location>
        <begin position="1"/>
        <end position="20"/>
    </location>
</feature>
<evidence type="ECO:0000313" key="3">
    <source>
        <dbReference type="Proteomes" id="UP000012062"/>
    </source>
</evidence>
<sequence length="89" mass="9592">MQCAENSAKSGSTQKFRTDGSMTGSRILVTLTLLAAMVTVTACGRKTGLDTPYEAAVQARKDAEKAKQPLPPEPEKPVEDKKFILDPLL</sequence>
<dbReference type="STRING" id="1297569.MESS2_1490001"/>
<accession>M5EZX7</accession>
<dbReference type="eggNOG" id="ENOG5031WSH">
    <property type="taxonomic scope" value="Bacteria"/>
</dbReference>
<gene>
    <name evidence="2" type="ORF">MESS2_1490001</name>
</gene>
<name>M5EZX7_9HYPH</name>
<proteinExistence type="predicted"/>
<reference evidence="2 3" key="1">
    <citation type="submission" date="2013-02" db="EMBL/GenBank/DDBJ databases">
        <authorList>
            <person name="Genoscope - CEA"/>
        </authorList>
    </citation>
    <scope>NUCLEOTIDE SEQUENCE [LARGE SCALE GENOMIC DNA]</scope>
    <source>
        <strain evidence="2 3">STM 2683</strain>
    </source>
</reference>
<protein>
    <recommendedName>
        <fullName evidence="4">Lipoprotein</fullName>
    </recommendedName>
</protein>
<organism evidence="2 3">
    <name type="scientific">Mesorhizobium metallidurans STM 2683</name>
    <dbReference type="NCBI Taxonomy" id="1297569"/>
    <lineage>
        <taxon>Bacteria</taxon>
        <taxon>Pseudomonadati</taxon>
        <taxon>Pseudomonadota</taxon>
        <taxon>Alphaproteobacteria</taxon>
        <taxon>Hyphomicrobiales</taxon>
        <taxon>Phyllobacteriaceae</taxon>
        <taxon>Mesorhizobium</taxon>
    </lineage>
</organism>
<dbReference type="EMBL" id="CAUM01000056">
    <property type="protein sequence ID" value="CCV05106.1"/>
    <property type="molecule type" value="Genomic_DNA"/>
</dbReference>
<keyword evidence="3" id="KW-1185">Reference proteome</keyword>
<dbReference type="Proteomes" id="UP000012062">
    <property type="component" value="Unassembled WGS sequence"/>
</dbReference>
<evidence type="ECO:0008006" key="4">
    <source>
        <dbReference type="Google" id="ProtNLM"/>
    </source>
</evidence>